<evidence type="ECO:0000313" key="2">
    <source>
        <dbReference type="Proteomes" id="UP000799423"/>
    </source>
</evidence>
<dbReference type="AlphaFoldDB" id="A0A6A7BF34"/>
<accession>A0A6A7BF34</accession>
<dbReference type="EMBL" id="MU006293">
    <property type="protein sequence ID" value="KAF2854034.1"/>
    <property type="molecule type" value="Genomic_DNA"/>
</dbReference>
<proteinExistence type="predicted"/>
<dbReference type="OrthoDB" id="3790813at2759"/>
<reference evidence="1" key="1">
    <citation type="submission" date="2020-01" db="EMBL/GenBank/DDBJ databases">
        <authorList>
            <consortium name="DOE Joint Genome Institute"/>
            <person name="Haridas S."/>
            <person name="Albert R."/>
            <person name="Binder M."/>
            <person name="Bloem J."/>
            <person name="Labutti K."/>
            <person name="Salamov A."/>
            <person name="Andreopoulos B."/>
            <person name="Baker S.E."/>
            <person name="Barry K."/>
            <person name="Bills G."/>
            <person name="Bluhm B.H."/>
            <person name="Cannon C."/>
            <person name="Castanera R."/>
            <person name="Culley D.E."/>
            <person name="Daum C."/>
            <person name="Ezra D."/>
            <person name="Gonzalez J.B."/>
            <person name="Henrissat B."/>
            <person name="Kuo A."/>
            <person name="Liang C."/>
            <person name="Lipzen A."/>
            <person name="Lutzoni F."/>
            <person name="Magnuson J."/>
            <person name="Mondo S."/>
            <person name="Nolan M."/>
            <person name="Ohm R."/>
            <person name="Pangilinan J."/>
            <person name="Park H.-J."/>
            <person name="Ramirez L."/>
            <person name="Alfaro M."/>
            <person name="Sun H."/>
            <person name="Tritt A."/>
            <person name="Yoshinaga Y."/>
            <person name="Zwiers L.-H."/>
            <person name="Turgeon B.G."/>
            <person name="Goodwin S.B."/>
            <person name="Spatafora J.W."/>
            <person name="Crous P.W."/>
            <person name="Grigoriev I.V."/>
        </authorList>
    </citation>
    <scope>NUCLEOTIDE SEQUENCE</scope>
    <source>
        <strain evidence="1">IPT5</strain>
    </source>
</reference>
<feature type="non-terminal residue" evidence="1">
    <location>
        <position position="1"/>
    </location>
</feature>
<gene>
    <name evidence="1" type="ORF">T440DRAFT_544160</name>
</gene>
<sequence>DASWNFVSTADISSADSNYGSRSPAHLADDTSSFDTDMFPSHSHLFPQETNGTWRTETAHNIRHPSTIDWCAVGSLLADAAESTSEKASEALNRACEGHDIVEMGNRVVDMFPKLSMPTTRQLDQTVDWASDTVEGLRQRWSRSRSFNSPQSRSAPPLRVGEMTDVKQSVVCQMNRRACSALITQGICGSSQLSIIYPVSSWQTRLSAALSSFFSTQVPIYSAETVSSMRTVWVADIERTRWVLALDTGLVEVDVNGDGHLMREKAVLLEVGFELEKFPITGPDAEEWLDVE</sequence>
<organism evidence="1 2">
    <name type="scientific">Plenodomus tracheiphilus IPT5</name>
    <dbReference type="NCBI Taxonomy" id="1408161"/>
    <lineage>
        <taxon>Eukaryota</taxon>
        <taxon>Fungi</taxon>
        <taxon>Dikarya</taxon>
        <taxon>Ascomycota</taxon>
        <taxon>Pezizomycotina</taxon>
        <taxon>Dothideomycetes</taxon>
        <taxon>Pleosporomycetidae</taxon>
        <taxon>Pleosporales</taxon>
        <taxon>Pleosporineae</taxon>
        <taxon>Leptosphaeriaceae</taxon>
        <taxon>Plenodomus</taxon>
    </lineage>
</organism>
<name>A0A6A7BF34_9PLEO</name>
<dbReference type="Proteomes" id="UP000799423">
    <property type="component" value="Unassembled WGS sequence"/>
</dbReference>
<protein>
    <submittedName>
        <fullName evidence="1">Uncharacterized protein</fullName>
    </submittedName>
</protein>
<keyword evidence="2" id="KW-1185">Reference proteome</keyword>
<evidence type="ECO:0000313" key="1">
    <source>
        <dbReference type="EMBL" id="KAF2854034.1"/>
    </source>
</evidence>